<dbReference type="InterPro" id="IPR001164">
    <property type="entry name" value="ArfGAP_dom"/>
</dbReference>
<dbReference type="PANTHER" id="PTHR45705">
    <property type="entry name" value="FI20236P1"/>
    <property type="match status" value="1"/>
</dbReference>
<proteinExistence type="evidence at transcript level"/>
<dbReference type="InterPro" id="IPR044732">
    <property type="entry name" value="ArfGAP_SMAP1-like"/>
</dbReference>
<keyword evidence="4" id="KW-0862">Zinc</keyword>
<evidence type="ECO:0000259" key="8">
    <source>
        <dbReference type="PROSITE" id="PS50115"/>
    </source>
</evidence>
<dbReference type="GO" id="GO:0005096">
    <property type="term" value="F:GTPase activator activity"/>
    <property type="evidence" value="ECO:0007669"/>
    <property type="project" value="UniProtKB-KW"/>
</dbReference>
<dbReference type="Gene3D" id="1.10.220.150">
    <property type="entry name" value="Arf GTPase activating protein"/>
    <property type="match status" value="1"/>
</dbReference>
<dbReference type="EMBL" id="GANP01004099">
    <property type="protein sequence ID" value="JAB80369.1"/>
    <property type="molecule type" value="mRNA"/>
</dbReference>
<dbReference type="GO" id="GO:0005737">
    <property type="term" value="C:cytoplasm"/>
    <property type="evidence" value="ECO:0007669"/>
    <property type="project" value="TreeGrafter"/>
</dbReference>
<dbReference type="AlphaFoldDB" id="V5HQJ0"/>
<dbReference type="SUPFAM" id="SSF57863">
    <property type="entry name" value="ArfGap/RecO-like zinc finger"/>
    <property type="match status" value="1"/>
</dbReference>
<evidence type="ECO:0000256" key="4">
    <source>
        <dbReference type="ARBA" id="ARBA00022833"/>
    </source>
</evidence>
<feature type="domain" description="Arf-GAP" evidence="8">
    <location>
        <begin position="18"/>
        <end position="136"/>
    </location>
</feature>
<dbReference type="CDD" id="cd08839">
    <property type="entry name" value="ArfGap_SMAP"/>
    <property type="match status" value="1"/>
</dbReference>
<dbReference type="GO" id="GO:0008270">
    <property type="term" value="F:zinc ion binding"/>
    <property type="evidence" value="ECO:0007669"/>
    <property type="project" value="UniProtKB-KW"/>
</dbReference>
<evidence type="ECO:0000313" key="9">
    <source>
        <dbReference type="EMBL" id="JAB80369.1"/>
    </source>
</evidence>
<protein>
    <submittedName>
        <fullName evidence="9">Putative stromal membrane-associated protein 1</fullName>
    </submittedName>
</protein>
<feature type="region of interest" description="Disordered" evidence="7">
    <location>
        <begin position="479"/>
        <end position="531"/>
    </location>
</feature>
<dbReference type="InterPro" id="IPR051718">
    <property type="entry name" value="ARF_GTPase-activating"/>
</dbReference>
<keyword evidence="2" id="KW-0479">Metal-binding</keyword>
<name>V5HQJ0_IXORI</name>
<keyword evidence="6" id="KW-0175">Coiled coil</keyword>
<dbReference type="Pfam" id="PF00805">
    <property type="entry name" value="Pentapeptide"/>
    <property type="match status" value="1"/>
</dbReference>
<evidence type="ECO:0000256" key="1">
    <source>
        <dbReference type="ARBA" id="ARBA00022468"/>
    </source>
</evidence>
<evidence type="ECO:0000256" key="2">
    <source>
        <dbReference type="ARBA" id="ARBA00022723"/>
    </source>
</evidence>
<dbReference type="SUPFAM" id="SSF141571">
    <property type="entry name" value="Pentapeptide repeat-like"/>
    <property type="match status" value="1"/>
</dbReference>
<feature type="compositionally biased region" description="Polar residues" evidence="7">
    <location>
        <begin position="521"/>
        <end position="531"/>
    </location>
</feature>
<dbReference type="InterPro" id="IPR001646">
    <property type="entry name" value="5peptide_repeat"/>
</dbReference>
<dbReference type="InterPro" id="IPR037278">
    <property type="entry name" value="ARFGAP/RecO"/>
</dbReference>
<dbReference type="FunFam" id="1.10.220.150:FF:000009">
    <property type="entry name" value="stromal membrane-associated protein 1 isoform X1"/>
    <property type="match status" value="1"/>
</dbReference>
<evidence type="ECO:0000256" key="3">
    <source>
        <dbReference type="ARBA" id="ARBA00022771"/>
    </source>
</evidence>
<feature type="coiled-coil region" evidence="6">
    <location>
        <begin position="393"/>
        <end position="433"/>
    </location>
</feature>
<accession>V5HQJ0</accession>
<dbReference type="PROSITE" id="PS50115">
    <property type="entry name" value="ARFGAP"/>
    <property type="match status" value="1"/>
</dbReference>
<dbReference type="PRINTS" id="PR00405">
    <property type="entry name" value="REVINTRACTNG"/>
</dbReference>
<keyword evidence="1" id="KW-0343">GTPase activation</keyword>
<evidence type="ECO:0000256" key="5">
    <source>
        <dbReference type="PROSITE-ProRule" id="PRU00288"/>
    </source>
</evidence>
<reference evidence="9" key="1">
    <citation type="journal article" date="2015" name="Sci. Rep.">
        <title>Tissue- and time-dependent transcription in Ixodes ricinus salivary glands and midguts when blood feeding on the vertebrate host.</title>
        <authorList>
            <person name="Kotsyfakis M."/>
            <person name="Schwarz A."/>
            <person name="Erhart J."/>
            <person name="Ribeiro J.M."/>
        </authorList>
    </citation>
    <scope>NUCLEOTIDE SEQUENCE</scope>
    <source>
        <tissue evidence="9">Salivary gland and midgut</tissue>
    </source>
</reference>
<organism evidence="9">
    <name type="scientific">Ixodes ricinus</name>
    <name type="common">Common tick</name>
    <name type="synonym">Acarus ricinus</name>
    <dbReference type="NCBI Taxonomy" id="34613"/>
    <lineage>
        <taxon>Eukaryota</taxon>
        <taxon>Metazoa</taxon>
        <taxon>Ecdysozoa</taxon>
        <taxon>Arthropoda</taxon>
        <taxon>Chelicerata</taxon>
        <taxon>Arachnida</taxon>
        <taxon>Acari</taxon>
        <taxon>Parasitiformes</taxon>
        <taxon>Ixodida</taxon>
        <taxon>Ixodoidea</taxon>
        <taxon>Ixodidae</taxon>
        <taxon>Ixodinae</taxon>
        <taxon>Ixodes</taxon>
    </lineage>
</organism>
<dbReference type="PANTHER" id="PTHR45705:SF1">
    <property type="entry name" value="FI20236P1"/>
    <property type="match status" value="1"/>
</dbReference>
<dbReference type="SMART" id="SM00105">
    <property type="entry name" value="ArfGap"/>
    <property type="match status" value="1"/>
</dbReference>
<keyword evidence="3 5" id="KW-0863">Zinc-finger</keyword>
<evidence type="ECO:0000256" key="7">
    <source>
        <dbReference type="SAM" id="MobiDB-lite"/>
    </source>
</evidence>
<dbReference type="Gene3D" id="2.160.20.80">
    <property type="entry name" value="E3 ubiquitin-protein ligase SopA"/>
    <property type="match status" value="1"/>
</dbReference>
<sequence length="531" mass="57506">MASKSERERQKQIQDKCQAILGQLLREEDNKYCVDCDAKGPRWASWNLGMFLCIRCAGIHRNLGVHISRVKSVNLDTWTPEQVACLQQMGNSKGRAVYEANLPDNFRRPQTDSSLEAFIRSKYEQKKYIAKEWVQPPMPPPAFDIEEDRKKDKDKKRPKAKASSSEVPGLAGAKVALPRPSASGQAVPTVVPVSASSQHTADLLGLDMSSSAAEPPAATAADDPFDEFLSASPVAVPAQQQKQQTTTVGDASAAKAEERAFFSQTAPAAETARNVLTKESILSLYNKNNSSAAFGGQQPPQMAPQHIYGMQGGPFGTAQGYLPGVQPLPTALRIAQPQQQLQQQGQLQQAQQAQLQQGQLQQAQLQQALLQQPQLQQVQLQQAQLQPPQLQQAQLQQAQLQQAQLQQAQLQQAQLQQAQLQQAQLQQAKLQQQPGNGGFPAAIGLDAQPFCSNPFLSNSFGSNGQAQLHLSQVQQQMASLQMGPGATWGTPSVNRPGPFGAQMPSPGAAPWGLAGPAQPLQGHTLSTNLWQ</sequence>
<evidence type="ECO:0000256" key="6">
    <source>
        <dbReference type="SAM" id="Coils"/>
    </source>
</evidence>
<feature type="region of interest" description="Disordered" evidence="7">
    <location>
        <begin position="135"/>
        <end position="173"/>
    </location>
</feature>
<feature type="compositionally biased region" description="Low complexity" evidence="7">
    <location>
        <begin position="504"/>
        <end position="519"/>
    </location>
</feature>
<feature type="region of interest" description="Disordered" evidence="7">
    <location>
        <begin position="292"/>
        <end position="311"/>
    </location>
</feature>
<dbReference type="InterPro" id="IPR038508">
    <property type="entry name" value="ArfGAP_dom_sf"/>
</dbReference>
<dbReference type="Pfam" id="PF01412">
    <property type="entry name" value="ArfGap"/>
    <property type="match status" value="1"/>
</dbReference>